<dbReference type="Gene3D" id="3.90.470.20">
    <property type="entry name" value="4'-phosphopantetheinyl transferase domain"/>
    <property type="match status" value="1"/>
</dbReference>
<evidence type="ECO:0000313" key="5">
    <source>
        <dbReference type="Proteomes" id="UP001432222"/>
    </source>
</evidence>
<name>A0ABZ1TWL8_9ACTN</name>
<proteinExistence type="inferred from homology"/>
<dbReference type="SUPFAM" id="SSF56214">
    <property type="entry name" value="4'-phosphopantetheinyl transferase"/>
    <property type="match status" value="2"/>
</dbReference>
<accession>A0ABZ1TWL8</accession>
<dbReference type="InterPro" id="IPR037143">
    <property type="entry name" value="4-PPantetheinyl_Trfase_dom_sf"/>
</dbReference>
<dbReference type="PANTHER" id="PTHR12215">
    <property type="entry name" value="PHOSPHOPANTETHEINE TRANSFERASE"/>
    <property type="match status" value="1"/>
</dbReference>
<dbReference type="Proteomes" id="UP001432222">
    <property type="component" value="Chromosome"/>
</dbReference>
<evidence type="ECO:0000313" key="4">
    <source>
        <dbReference type="EMBL" id="WUQ82082.1"/>
    </source>
</evidence>
<keyword evidence="5" id="KW-1185">Reference proteome</keyword>
<keyword evidence="2 4" id="KW-0808">Transferase</keyword>
<gene>
    <name evidence="4" type="ORF">OHA16_03255</name>
</gene>
<comment type="similarity">
    <text evidence="1">Belongs to the P-Pant transferase superfamily. Gsp/Sfp/HetI/AcpT family.</text>
</comment>
<reference evidence="4" key="1">
    <citation type="submission" date="2022-10" db="EMBL/GenBank/DDBJ databases">
        <title>The complete genomes of actinobacterial strains from the NBC collection.</title>
        <authorList>
            <person name="Joergensen T.S."/>
            <person name="Alvarez Arevalo M."/>
            <person name="Sterndorff E.B."/>
            <person name="Faurdal D."/>
            <person name="Vuksanovic O."/>
            <person name="Mourched A.-S."/>
            <person name="Charusanti P."/>
            <person name="Shaw S."/>
            <person name="Blin K."/>
            <person name="Weber T."/>
        </authorList>
    </citation>
    <scope>NUCLEOTIDE SEQUENCE</scope>
    <source>
        <strain evidence="4">NBC_00222</strain>
    </source>
</reference>
<dbReference type="EMBL" id="CP108110">
    <property type="protein sequence ID" value="WUQ82082.1"/>
    <property type="molecule type" value="Genomic_DNA"/>
</dbReference>
<dbReference type="InterPro" id="IPR050559">
    <property type="entry name" value="P-Pant_transferase_sf"/>
</dbReference>
<feature type="domain" description="4'-phosphopantetheinyl transferase" evidence="3">
    <location>
        <begin position="123"/>
        <end position="185"/>
    </location>
</feature>
<sequence>MTGSGAAPAGTGPAAPAAPASSADLIDVWLIPTDQPEPVVRALRELLDPAERARADGPDRRFGRRFTVTHGAVRLLAGARLGRDPARLVWHYGPHGKPGIDDLAVNHSASGALAAVALTEGRAVGVDVEEVRDARVAVRMARRYFPAAEAESVAADPDPAGRFTVLWCRREACVKAYGGRLVQGFGLPLDGPSPVLLADPGALGPGPCRVEDVPAPGSFRAAVAAVGAGPVGIRRRIWSPPV</sequence>
<dbReference type="PANTHER" id="PTHR12215:SF10">
    <property type="entry name" value="L-AMINOADIPATE-SEMIALDEHYDE DEHYDROGENASE-PHOSPHOPANTETHEINYL TRANSFERASE"/>
    <property type="match status" value="1"/>
</dbReference>
<dbReference type="InterPro" id="IPR008278">
    <property type="entry name" value="4-PPantetheinyl_Trfase_dom"/>
</dbReference>
<evidence type="ECO:0000256" key="1">
    <source>
        <dbReference type="ARBA" id="ARBA00010990"/>
    </source>
</evidence>
<dbReference type="GO" id="GO:0016740">
    <property type="term" value="F:transferase activity"/>
    <property type="evidence" value="ECO:0007669"/>
    <property type="project" value="UniProtKB-KW"/>
</dbReference>
<evidence type="ECO:0000259" key="3">
    <source>
        <dbReference type="Pfam" id="PF01648"/>
    </source>
</evidence>
<dbReference type="RefSeq" id="WP_328953150.1">
    <property type="nucleotide sequence ID" value="NZ_CP108110.1"/>
</dbReference>
<evidence type="ECO:0000256" key="2">
    <source>
        <dbReference type="ARBA" id="ARBA00022679"/>
    </source>
</evidence>
<protein>
    <submittedName>
        <fullName evidence="4">4'-phosphopantetheinyl transferase superfamily protein</fullName>
    </submittedName>
</protein>
<dbReference type="Pfam" id="PF01648">
    <property type="entry name" value="ACPS"/>
    <property type="match status" value="1"/>
</dbReference>
<organism evidence="4 5">
    <name type="scientific">Kitasatospora purpeofusca</name>
    <dbReference type="NCBI Taxonomy" id="67352"/>
    <lineage>
        <taxon>Bacteria</taxon>
        <taxon>Bacillati</taxon>
        <taxon>Actinomycetota</taxon>
        <taxon>Actinomycetes</taxon>
        <taxon>Kitasatosporales</taxon>
        <taxon>Streptomycetaceae</taxon>
        <taxon>Kitasatospora</taxon>
    </lineage>
</organism>